<dbReference type="CDD" id="cd00279">
    <property type="entry name" value="YlxR"/>
    <property type="match status" value="1"/>
</dbReference>
<dbReference type="PANTHER" id="PTHR34215:SF1">
    <property type="entry name" value="YLXR DOMAIN-CONTAINING PROTEIN"/>
    <property type="match status" value="1"/>
</dbReference>
<dbReference type="RefSeq" id="WP_342849042.1">
    <property type="nucleotide sequence ID" value="NZ_JBBMQO010000008.1"/>
</dbReference>
<dbReference type="Gene3D" id="3.30.1330.30">
    <property type="match status" value="1"/>
</dbReference>
<name>A0ABU9TAX7_9HYPH</name>
<dbReference type="Pfam" id="PF04296">
    <property type="entry name" value="YlxR"/>
    <property type="match status" value="1"/>
</dbReference>
<dbReference type="PANTHER" id="PTHR34215">
    <property type="entry name" value="BLL0784 PROTEIN"/>
    <property type="match status" value="1"/>
</dbReference>
<proteinExistence type="predicted"/>
<evidence type="ECO:0000313" key="3">
    <source>
        <dbReference type="Proteomes" id="UP001477870"/>
    </source>
</evidence>
<dbReference type="SUPFAM" id="SSF64376">
    <property type="entry name" value="YlxR-like"/>
    <property type="match status" value="1"/>
</dbReference>
<dbReference type="EMBL" id="JBBMQO010000008">
    <property type="protein sequence ID" value="MEM5502821.1"/>
    <property type="molecule type" value="Genomic_DNA"/>
</dbReference>
<dbReference type="Gene3D" id="3.30.1230.10">
    <property type="entry name" value="YlxR-like"/>
    <property type="match status" value="1"/>
</dbReference>
<dbReference type="Proteomes" id="UP001477870">
    <property type="component" value="Unassembled WGS sequence"/>
</dbReference>
<accession>A0ABU9TAX7</accession>
<keyword evidence="3" id="KW-1185">Reference proteome</keyword>
<comment type="caution">
    <text evidence="2">The sequence shown here is derived from an EMBL/GenBank/DDBJ whole genome shotgun (WGS) entry which is preliminary data.</text>
</comment>
<dbReference type="SUPFAM" id="SSF55315">
    <property type="entry name" value="L30e-like"/>
    <property type="match status" value="1"/>
</dbReference>
<sequence length="223" mass="23849">MTIGNASDMNDRKCIVTGESGDADVLMRFVIGPGDQVVPDLKRNLPGRGCWVRAERTYIEKAVAKGLFARGFKQNVAAHADLPDLVDQLLQRAALGSLGLARKAGAAIFGSAQVDKAVRAGKALAVLHSTAAAPDGVRKITQARRATVHLGGPRIESFTLFGRDEMDLAFGGGNVIHAAIMNAGPGAAALKRLNALKMYRQIADEHDMPEGQSFWDEEETDEE</sequence>
<dbReference type="InterPro" id="IPR007393">
    <property type="entry name" value="YlxR_dom"/>
</dbReference>
<evidence type="ECO:0000259" key="1">
    <source>
        <dbReference type="Pfam" id="PF04296"/>
    </source>
</evidence>
<protein>
    <submittedName>
        <fullName evidence="2">RNA-binding protein</fullName>
    </submittedName>
</protein>
<dbReference type="NCBIfam" id="NF006622">
    <property type="entry name" value="PRK09190.1"/>
    <property type="match status" value="1"/>
</dbReference>
<dbReference type="InterPro" id="IPR037465">
    <property type="entry name" value="YlxR"/>
</dbReference>
<dbReference type="InterPro" id="IPR029064">
    <property type="entry name" value="Ribosomal_eL30-like_sf"/>
</dbReference>
<feature type="domain" description="YlxR" evidence="1">
    <location>
        <begin position="12"/>
        <end position="80"/>
    </location>
</feature>
<evidence type="ECO:0000313" key="2">
    <source>
        <dbReference type="EMBL" id="MEM5502821.1"/>
    </source>
</evidence>
<organism evidence="2 3">
    <name type="scientific">Ahrensia kielensis</name>
    <dbReference type="NCBI Taxonomy" id="76980"/>
    <lineage>
        <taxon>Bacteria</taxon>
        <taxon>Pseudomonadati</taxon>
        <taxon>Pseudomonadota</taxon>
        <taxon>Alphaproteobacteria</taxon>
        <taxon>Hyphomicrobiales</taxon>
        <taxon>Ahrensiaceae</taxon>
        <taxon>Ahrensia</taxon>
    </lineage>
</organism>
<gene>
    <name evidence="2" type="ORF">WNY59_14610</name>
</gene>
<dbReference type="InterPro" id="IPR035931">
    <property type="entry name" value="YlxR-like_sf"/>
</dbReference>
<reference evidence="2 3" key="1">
    <citation type="submission" date="2024-03" db="EMBL/GenBank/DDBJ databases">
        <title>Community enrichment and isolation of bacterial strains for fucoidan degradation.</title>
        <authorList>
            <person name="Sichert A."/>
        </authorList>
    </citation>
    <scope>NUCLEOTIDE SEQUENCE [LARGE SCALE GENOMIC DNA]</scope>
    <source>
        <strain evidence="2 3">AS62</strain>
    </source>
</reference>